<dbReference type="Pfam" id="PF00026">
    <property type="entry name" value="Asp"/>
    <property type="match status" value="2"/>
</dbReference>
<evidence type="ECO:0000256" key="4">
    <source>
        <dbReference type="ARBA" id="ARBA00022750"/>
    </source>
</evidence>
<protein>
    <recommendedName>
        <fullName evidence="11">Peptidase A1 domain-containing protein</fullName>
    </recommendedName>
</protein>
<evidence type="ECO:0000256" key="6">
    <source>
        <dbReference type="PIRSR" id="PIRSR601461-1"/>
    </source>
</evidence>
<dbReference type="Gene3D" id="2.40.70.10">
    <property type="entry name" value="Acid Proteases"/>
    <property type="match status" value="3"/>
</dbReference>
<dbReference type="InterPro" id="IPR001969">
    <property type="entry name" value="Aspartic_peptidase_AS"/>
</dbReference>
<evidence type="ECO:0000256" key="9">
    <source>
        <dbReference type="SAM" id="MobiDB-lite"/>
    </source>
</evidence>
<evidence type="ECO:0000256" key="7">
    <source>
        <dbReference type="PIRSR" id="PIRSR601461-2"/>
    </source>
</evidence>
<reference evidence="13" key="1">
    <citation type="submission" date="2018-06" db="EMBL/GenBank/DDBJ databases">
        <authorList>
            <person name="Guldener U."/>
        </authorList>
    </citation>
    <scope>NUCLEOTIDE SEQUENCE [LARGE SCALE GENOMIC DNA]</scope>
    <source>
        <strain evidence="13">UTAD17</strain>
    </source>
</reference>
<evidence type="ECO:0000256" key="10">
    <source>
        <dbReference type="SAM" id="SignalP"/>
    </source>
</evidence>
<keyword evidence="2 8" id="KW-0645">Protease</keyword>
<dbReference type="InterPro" id="IPR033121">
    <property type="entry name" value="PEPTIDASE_A1"/>
</dbReference>
<dbReference type="GO" id="GO:0071944">
    <property type="term" value="C:cell periphery"/>
    <property type="evidence" value="ECO:0007669"/>
    <property type="project" value="UniProtKB-ARBA"/>
</dbReference>
<proteinExistence type="inferred from homology"/>
<feature type="region of interest" description="Disordered" evidence="9">
    <location>
        <begin position="573"/>
        <end position="609"/>
    </location>
</feature>
<evidence type="ECO:0000259" key="11">
    <source>
        <dbReference type="PROSITE" id="PS51767"/>
    </source>
</evidence>
<feature type="active site" evidence="6">
    <location>
        <position position="440"/>
    </location>
</feature>
<name>A0A376BA03_9ASCO</name>
<dbReference type="PROSITE" id="PS00141">
    <property type="entry name" value="ASP_PROTEASE"/>
    <property type="match status" value="2"/>
</dbReference>
<keyword evidence="5 8" id="KW-0378">Hydrolase</keyword>
<accession>A0A376BA03</accession>
<comment type="similarity">
    <text evidence="1 8">Belongs to the peptidase A1 family.</text>
</comment>
<evidence type="ECO:0000256" key="5">
    <source>
        <dbReference type="ARBA" id="ARBA00022801"/>
    </source>
</evidence>
<keyword evidence="13" id="KW-1185">Reference proteome</keyword>
<evidence type="ECO:0000313" key="13">
    <source>
        <dbReference type="Proteomes" id="UP000262825"/>
    </source>
</evidence>
<dbReference type="PANTHER" id="PTHR47966:SF65">
    <property type="entry name" value="ASPARTIC-TYPE ENDOPEPTIDASE"/>
    <property type="match status" value="1"/>
</dbReference>
<dbReference type="CDD" id="cd05474">
    <property type="entry name" value="SAP_like"/>
    <property type="match status" value="1"/>
</dbReference>
<gene>
    <name evidence="12" type="ORF">SCODWIG_03192</name>
</gene>
<dbReference type="Proteomes" id="UP000262825">
    <property type="component" value="Unassembled WGS sequence"/>
</dbReference>
<organism evidence="12 13">
    <name type="scientific">Saccharomycodes ludwigii</name>
    <dbReference type="NCBI Taxonomy" id="36035"/>
    <lineage>
        <taxon>Eukaryota</taxon>
        <taxon>Fungi</taxon>
        <taxon>Dikarya</taxon>
        <taxon>Ascomycota</taxon>
        <taxon>Saccharomycotina</taxon>
        <taxon>Saccharomycetes</taxon>
        <taxon>Saccharomycodales</taxon>
        <taxon>Saccharomycodaceae</taxon>
        <taxon>Saccharomycodes</taxon>
    </lineage>
</organism>
<dbReference type="InterPro" id="IPR001461">
    <property type="entry name" value="Aspartic_peptidase_A1"/>
</dbReference>
<evidence type="ECO:0000256" key="2">
    <source>
        <dbReference type="ARBA" id="ARBA00022670"/>
    </source>
</evidence>
<keyword evidence="7" id="KW-1015">Disulfide bond</keyword>
<evidence type="ECO:0000256" key="3">
    <source>
        <dbReference type="ARBA" id="ARBA00022729"/>
    </source>
</evidence>
<dbReference type="VEuPathDB" id="FungiDB:SCODWIG_03192"/>
<feature type="compositionally biased region" description="Low complexity" evidence="9">
    <location>
        <begin position="585"/>
        <end position="607"/>
    </location>
</feature>
<dbReference type="SUPFAM" id="SSF50630">
    <property type="entry name" value="Acid proteases"/>
    <property type="match status" value="1"/>
</dbReference>
<dbReference type="InterPro" id="IPR033876">
    <property type="entry name" value="SAP-like"/>
</dbReference>
<feature type="signal peptide" evidence="10">
    <location>
        <begin position="1"/>
        <end position="25"/>
    </location>
</feature>
<dbReference type="InterPro" id="IPR021109">
    <property type="entry name" value="Peptidase_aspartic_dom_sf"/>
</dbReference>
<feature type="active site" evidence="6">
    <location>
        <position position="116"/>
    </location>
</feature>
<evidence type="ECO:0000256" key="8">
    <source>
        <dbReference type="RuleBase" id="RU000454"/>
    </source>
</evidence>
<dbReference type="GO" id="GO:0006508">
    <property type="term" value="P:proteolysis"/>
    <property type="evidence" value="ECO:0007669"/>
    <property type="project" value="UniProtKB-KW"/>
</dbReference>
<evidence type="ECO:0000313" key="12">
    <source>
        <dbReference type="EMBL" id="SSD61431.1"/>
    </source>
</evidence>
<keyword evidence="3 10" id="KW-0732">Signal</keyword>
<dbReference type="PANTHER" id="PTHR47966">
    <property type="entry name" value="BETA-SITE APP-CLEAVING ENZYME, ISOFORM A-RELATED"/>
    <property type="match status" value="1"/>
</dbReference>
<dbReference type="EMBL" id="UFAJ01000700">
    <property type="protein sequence ID" value="SSD61431.1"/>
    <property type="molecule type" value="Genomic_DNA"/>
</dbReference>
<dbReference type="AlphaFoldDB" id="A0A376BA03"/>
<keyword evidence="4 8" id="KW-0064">Aspartyl protease</keyword>
<dbReference type="PRINTS" id="PR00792">
    <property type="entry name" value="PEPSIN"/>
</dbReference>
<feature type="disulfide bond" evidence="7">
    <location>
        <begin position="475"/>
        <end position="510"/>
    </location>
</feature>
<feature type="domain" description="Peptidase A1" evidence="11">
    <location>
        <begin position="97"/>
        <end position="547"/>
    </location>
</feature>
<dbReference type="PROSITE" id="PS51767">
    <property type="entry name" value="PEPTIDASE_A1"/>
    <property type="match status" value="1"/>
</dbReference>
<evidence type="ECO:0000256" key="1">
    <source>
        <dbReference type="ARBA" id="ARBA00007447"/>
    </source>
</evidence>
<feature type="chain" id="PRO_5016854482" description="Peptidase A1 domain-containing protein" evidence="10">
    <location>
        <begin position="26"/>
        <end position="758"/>
    </location>
</feature>
<sequence length="758" mass="82876">MAQHRKNISFLLFLLLLSLPLFTNASLVSSAKNGNYASLNFQKKIGVDYANAIPVDQSKHSKPYVIKHVAKTTNKNTPTNSNDTDVSFEIVNLINFYAAEIGIGSPEIQNVTVLLDTGSSDLWVVGSDNPYCDANFDLDSSDIEEYDEEFVEYLDENDIGLDVDEKEVVITTEDFDNLVGKRFISDELEKKKFPKRDVYSGGDDDGDDIDSAISDAFNSYSDDIWNYYTSAIDGFYTQTYNDYTSTYDNTIATDCELYGTFDSNKSKTFKKNDTEFYIVYGDDSSALGNWATDKVYVDGLEVDGLTFAVANMSDSSTGVLGIGLMTDEATEFDASAVLHQSKNFTYPNLPVVLKQNGIINSTSYSLYLNDSDSSSGTVLFGAVDHSKYLGQLYTLPLINIYKKYGIKHVTEFDVTLQGLGFVDGDNNYTFTNTKIPALLDSGTTLLYLPDYLLEYIADSFSAYYTEDLGLYIIGCDKVSDDQYMVFDFGGFHINIPFVDFVLTTDDEDICVLGISGSGDLNNAILGDSFLRSTYVVYDLDNLEIAMAPANSSSSSSLSLSMVEGEDNVSNLDKDAEVQKKHTTASSNSSSSDNKSKDSSSGSSSSSSVNNITNTLSASYSYATGNNIEVIGTTIPRAIKAPGYSNTWTDFVTRFNTSGNIFTIFNATNNYFPTVSISTNSSSTYKSTGAFGSKTSRSYETGHKKYHSFATYIIKAATNNSSNSTTSTTSKNGAVNTHYGNASIFGLMSLLLGVVISLM</sequence>
<dbReference type="GO" id="GO:0004190">
    <property type="term" value="F:aspartic-type endopeptidase activity"/>
    <property type="evidence" value="ECO:0007669"/>
    <property type="project" value="UniProtKB-KW"/>
</dbReference>